<accession>A0A1M7YGI4</accession>
<protein>
    <recommendedName>
        <fullName evidence="3">Relaxase/Mobilisation nuclease domain-containing protein</fullName>
    </recommendedName>
</protein>
<dbReference type="Proteomes" id="UP000184603">
    <property type="component" value="Unassembled WGS sequence"/>
</dbReference>
<proteinExistence type="predicted"/>
<dbReference type="Gene3D" id="3.30.930.30">
    <property type="match status" value="1"/>
</dbReference>
<evidence type="ECO:0000313" key="2">
    <source>
        <dbReference type="Proteomes" id="UP000184603"/>
    </source>
</evidence>
<dbReference type="RefSeq" id="WP_073615633.1">
    <property type="nucleotide sequence ID" value="NZ_FRFE01000028.1"/>
</dbReference>
<evidence type="ECO:0000313" key="1">
    <source>
        <dbReference type="EMBL" id="SHO51757.1"/>
    </source>
</evidence>
<name>A0A1M7YGI4_9BACT</name>
<dbReference type="EMBL" id="FRFE01000028">
    <property type="protein sequence ID" value="SHO51757.1"/>
    <property type="molecule type" value="Genomic_DNA"/>
</dbReference>
<sequence>MTRTACIYARIQSQKTSSSRHIKYLLDGHGTDKPEALFWTKGIPKAKATADGLPSVWAAIDRQWRREKASGGTVAAHSRVTYMQSLITMPNDITASERHSLAKQILRMFGQKHPVTIVAHDLGTSGLPNKHLHVAYSYRRFGYGPVDRELQQGFEKNLKALLERQYRKYGFKIVKNMESLQVKHKPQPLMRVLLKKHGRERMRNPTYLTRVVLPQLKAEVEKCRRVYAEEVSDTNAVYLRAAESSVAWLIKEIHKAQCLKQTPRVPNRPHTSAGSPFDDLYRSLTRIAPRRQIR</sequence>
<organism evidence="1 2">
    <name type="scientific">Desulfopila aestuarii DSM 18488</name>
    <dbReference type="NCBI Taxonomy" id="1121416"/>
    <lineage>
        <taxon>Bacteria</taxon>
        <taxon>Pseudomonadati</taxon>
        <taxon>Thermodesulfobacteriota</taxon>
        <taxon>Desulfobulbia</taxon>
        <taxon>Desulfobulbales</taxon>
        <taxon>Desulfocapsaceae</taxon>
        <taxon>Desulfopila</taxon>
    </lineage>
</organism>
<dbReference type="STRING" id="1121416.SAMN02745220_04212"/>
<evidence type="ECO:0008006" key="3">
    <source>
        <dbReference type="Google" id="ProtNLM"/>
    </source>
</evidence>
<keyword evidence="2" id="KW-1185">Reference proteome</keyword>
<reference evidence="1 2" key="1">
    <citation type="submission" date="2016-12" db="EMBL/GenBank/DDBJ databases">
        <authorList>
            <person name="Song W.-J."/>
            <person name="Kurnit D.M."/>
        </authorList>
    </citation>
    <scope>NUCLEOTIDE SEQUENCE [LARGE SCALE GENOMIC DNA]</scope>
    <source>
        <strain evidence="1 2">DSM 18488</strain>
    </source>
</reference>
<dbReference type="AlphaFoldDB" id="A0A1M7YGI4"/>
<gene>
    <name evidence="1" type="ORF">SAMN02745220_04212</name>
</gene>